<evidence type="ECO:0000259" key="5">
    <source>
        <dbReference type="PROSITE" id="PS50104"/>
    </source>
</evidence>
<evidence type="ECO:0000256" key="4">
    <source>
        <dbReference type="SAM" id="Phobius"/>
    </source>
</evidence>
<keyword evidence="4" id="KW-0812">Transmembrane</keyword>
<evidence type="ECO:0000256" key="1">
    <source>
        <dbReference type="ARBA" id="ARBA00022614"/>
    </source>
</evidence>
<keyword evidence="4" id="KW-1133">Transmembrane helix</keyword>
<dbReference type="InterPro" id="IPR032675">
    <property type="entry name" value="LRR_dom_sf"/>
</dbReference>
<dbReference type="Pfam" id="PF01582">
    <property type="entry name" value="TIR"/>
    <property type="match status" value="1"/>
</dbReference>
<dbReference type="Gene3D" id="3.80.10.10">
    <property type="entry name" value="Ribonuclease Inhibitor"/>
    <property type="match status" value="2"/>
</dbReference>
<dbReference type="PANTHER" id="PTHR11017:SF570">
    <property type="entry name" value="DISEASE RESISTANCE PROTEIN (TIR-NBS CLASS)-RELATED"/>
    <property type="match status" value="1"/>
</dbReference>
<sequence>MLHLSFGHSFAELVALILLPGLALYFLNKKKASARRNEEDAGTGAPGSMTTPTEANSDGSTSLPTETNNGACSSPPTSTNSSGSSSSPTETKSGGSSPSPTGISKGASSSSPTETNNSASSSLTTTTGNRYEVFLSFRGPDTRYGFTSHLYKGLHDAGINTFRDDDDNELCQGEDIGPKLTEAITNCQILIPILSVCYGTSSWCLNELAQIIKCKNDNGQMVLPVFYKVKPSDVGHQRGSFGDAFHEREKRLLERPSFDPTILEKWKKALGENKLIYDILKRENEVRDENEGTKFIPSKFKDKKVLLLLDDVDDVGQLKRLAGHPMAGIHDWFSSGSMIIITTRNKRILDEFGVDYAYDHKEMDNDQSLILFSKHAFQRSSPPRDFEELTRAVVSTTGGLPLTLEGTGKIEAIDPSEGSSKGVGKIVERDDNIYTGEQFKNLTSLRFLRMEEGAHLTGDFKDSVEELKWLQWENCPMNFVVNNFHATELVVLELRRGMINDGWEGWSSFKKLKFLDPTHCQYLENTDSLSPFKNLEVLILNNCRRSQQIDSSIGGMKALLRPELRACKSLTKLPEEIGELKALEQLYLQDTSELSALPESIGSLPKLEILNVSQSGIEELPDNIGRLGKLRVLYAIRCFELGGKLPESMGSLQNLEEMAKKLKFLDLGGCRYLKTTAFLSAFKSLEVLNLFGCSRLQQIDSSIGGMKALLRLDLSYRESLTKLPQEIGELKALEQLCLYKTPKLSALPESIGSLQNLEILIISHSGIEELPDGIGRLKKLRQLDASNCKNLKGEMP</sequence>
<feature type="compositionally biased region" description="Low complexity" evidence="3">
    <location>
        <begin position="73"/>
        <end position="106"/>
    </location>
</feature>
<organism evidence="6 7">
    <name type="scientific">Rhodamnia argentea</name>
    <dbReference type="NCBI Taxonomy" id="178133"/>
    <lineage>
        <taxon>Eukaryota</taxon>
        <taxon>Viridiplantae</taxon>
        <taxon>Streptophyta</taxon>
        <taxon>Embryophyta</taxon>
        <taxon>Tracheophyta</taxon>
        <taxon>Spermatophyta</taxon>
        <taxon>Magnoliopsida</taxon>
        <taxon>eudicotyledons</taxon>
        <taxon>Gunneridae</taxon>
        <taxon>Pentapetalae</taxon>
        <taxon>rosids</taxon>
        <taxon>malvids</taxon>
        <taxon>Myrtales</taxon>
        <taxon>Myrtaceae</taxon>
        <taxon>Myrtoideae</taxon>
        <taxon>Myrteae</taxon>
        <taxon>Australasian group</taxon>
        <taxon>Rhodamnia</taxon>
    </lineage>
</organism>
<dbReference type="InterPro" id="IPR000157">
    <property type="entry name" value="TIR_dom"/>
</dbReference>
<feature type="domain" description="TIR" evidence="5">
    <location>
        <begin position="129"/>
        <end position="300"/>
    </location>
</feature>
<dbReference type="Gene3D" id="3.40.50.10140">
    <property type="entry name" value="Toll/interleukin-1 receptor homology (TIR) domain"/>
    <property type="match status" value="1"/>
</dbReference>
<dbReference type="Pfam" id="PF00931">
    <property type="entry name" value="NB-ARC"/>
    <property type="match status" value="1"/>
</dbReference>
<dbReference type="PROSITE" id="PS50104">
    <property type="entry name" value="TIR"/>
    <property type="match status" value="1"/>
</dbReference>
<name>A0ABM3H476_9MYRT</name>
<proteinExistence type="predicted"/>
<dbReference type="PRINTS" id="PR00364">
    <property type="entry name" value="DISEASERSIST"/>
</dbReference>
<keyword evidence="2" id="KW-0677">Repeat</keyword>
<keyword evidence="4" id="KW-0472">Membrane</keyword>
<dbReference type="SUPFAM" id="SSF52540">
    <property type="entry name" value="P-loop containing nucleoside triphosphate hydrolases"/>
    <property type="match status" value="1"/>
</dbReference>
<dbReference type="InterPro" id="IPR002182">
    <property type="entry name" value="NB-ARC"/>
</dbReference>
<dbReference type="InterPro" id="IPR035897">
    <property type="entry name" value="Toll_tir_struct_dom_sf"/>
</dbReference>
<protein>
    <submittedName>
        <fullName evidence="7">Disease resistance protein TAO1-like</fullName>
    </submittedName>
</protein>
<dbReference type="SUPFAM" id="SSF52200">
    <property type="entry name" value="Toll/Interleukin receptor TIR domain"/>
    <property type="match status" value="1"/>
</dbReference>
<gene>
    <name evidence="7" type="primary">LOC115733635</name>
</gene>
<keyword evidence="1" id="KW-0433">Leucine-rich repeat</keyword>
<dbReference type="SMART" id="SM00255">
    <property type="entry name" value="TIR"/>
    <property type="match status" value="1"/>
</dbReference>
<evidence type="ECO:0000256" key="2">
    <source>
        <dbReference type="ARBA" id="ARBA00022737"/>
    </source>
</evidence>
<feature type="region of interest" description="Disordered" evidence="3">
    <location>
        <begin position="34"/>
        <end position="125"/>
    </location>
</feature>
<dbReference type="InterPro" id="IPR003591">
    <property type="entry name" value="Leu-rich_rpt_typical-subtyp"/>
</dbReference>
<dbReference type="GeneID" id="115733635"/>
<reference evidence="7" key="1">
    <citation type="submission" date="2025-08" db="UniProtKB">
        <authorList>
            <consortium name="RefSeq"/>
        </authorList>
    </citation>
    <scope>IDENTIFICATION</scope>
    <source>
        <tissue evidence="7">Leaf</tissue>
    </source>
</reference>
<accession>A0ABM3H476</accession>
<dbReference type="InterPro" id="IPR044974">
    <property type="entry name" value="Disease_R_plants"/>
</dbReference>
<dbReference type="Pfam" id="PF23598">
    <property type="entry name" value="LRR_14"/>
    <property type="match status" value="2"/>
</dbReference>
<keyword evidence="6" id="KW-1185">Reference proteome</keyword>
<dbReference type="RefSeq" id="XP_048131414.1">
    <property type="nucleotide sequence ID" value="XM_048275457.1"/>
</dbReference>
<evidence type="ECO:0000313" key="7">
    <source>
        <dbReference type="RefSeq" id="XP_048131414.1"/>
    </source>
</evidence>
<evidence type="ECO:0000313" key="6">
    <source>
        <dbReference type="Proteomes" id="UP000827889"/>
    </source>
</evidence>
<feature type="compositionally biased region" description="Polar residues" evidence="3">
    <location>
        <begin position="48"/>
        <end position="72"/>
    </location>
</feature>
<dbReference type="InterPro" id="IPR055414">
    <property type="entry name" value="LRR_R13L4/SHOC2-like"/>
</dbReference>
<dbReference type="Proteomes" id="UP000827889">
    <property type="component" value="Chromosome 3"/>
</dbReference>
<dbReference type="InterPro" id="IPR027417">
    <property type="entry name" value="P-loop_NTPase"/>
</dbReference>
<feature type="compositionally biased region" description="Low complexity" evidence="3">
    <location>
        <begin position="113"/>
        <end position="125"/>
    </location>
</feature>
<feature type="transmembrane region" description="Helical" evidence="4">
    <location>
        <begin position="6"/>
        <end position="27"/>
    </location>
</feature>
<dbReference type="PANTHER" id="PTHR11017">
    <property type="entry name" value="LEUCINE-RICH REPEAT-CONTAINING PROTEIN"/>
    <property type="match status" value="1"/>
</dbReference>
<dbReference type="SMART" id="SM00369">
    <property type="entry name" value="LRR_TYP"/>
    <property type="match status" value="2"/>
</dbReference>
<evidence type="ECO:0000256" key="3">
    <source>
        <dbReference type="SAM" id="MobiDB-lite"/>
    </source>
</evidence>
<dbReference type="SUPFAM" id="SSF52058">
    <property type="entry name" value="L domain-like"/>
    <property type="match status" value="1"/>
</dbReference>